<feature type="compositionally biased region" description="Polar residues" evidence="3">
    <location>
        <begin position="1152"/>
        <end position="1167"/>
    </location>
</feature>
<feature type="region of interest" description="Disordered" evidence="3">
    <location>
        <begin position="575"/>
        <end position="658"/>
    </location>
</feature>
<feature type="region of interest" description="Disordered" evidence="3">
    <location>
        <begin position="1149"/>
        <end position="1238"/>
    </location>
</feature>
<comment type="similarity">
    <text evidence="1">Belongs to the FAM135 family.</text>
</comment>
<dbReference type="RefSeq" id="XP_034243579.1">
    <property type="nucleotide sequence ID" value="XM_034387688.1"/>
</dbReference>
<dbReference type="PANTHER" id="PTHR12482:SF5">
    <property type="entry name" value="DUF676 DOMAIN-CONTAINING PROTEIN"/>
    <property type="match status" value="1"/>
</dbReference>
<feature type="domain" description="DUF676" evidence="4">
    <location>
        <begin position="1432"/>
        <end position="1623"/>
    </location>
</feature>
<dbReference type="InterPro" id="IPR022122">
    <property type="entry name" value="DUF3657"/>
</dbReference>
<dbReference type="Gene3D" id="3.40.50.1820">
    <property type="entry name" value="alpha/beta hydrolase"/>
    <property type="match status" value="1"/>
</dbReference>
<dbReference type="SUPFAM" id="SSF53474">
    <property type="entry name" value="alpha/beta-Hydrolases"/>
    <property type="match status" value="1"/>
</dbReference>
<feature type="compositionally biased region" description="Pro residues" evidence="3">
    <location>
        <begin position="1068"/>
        <end position="1082"/>
    </location>
</feature>
<dbReference type="InParanoid" id="A0A6P8ZP68"/>
<evidence type="ECO:0000256" key="3">
    <source>
        <dbReference type="SAM" id="MobiDB-lite"/>
    </source>
</evidence>
<keyword evidence="5" id="KW-1185">Reference proteome</keyword>
<evidence type="ECO:0000259" key="4">
    <source>
        <dbReference type="Pfam" id="PF05057"/>
    </source>
</evidence>
<feature type="compositionally biased region" description="Polar residues" evidence="3">
    <location>
        <begin position="700"/>
        <end position="710"/>
    </location>
</feature>
<evidence type="ECO:0000256" key="2">
    <source>
        <dbReference type="SAM" id="Coils"/>
    </source>
</evidence>
<feature type="region of interest" description="Disordered" evidence="3">
    <location>
        <begin position="852"/>
        <end position="909"/>
    </location>
</feature>
<gene>
    <name evidence="6" type="primary">LOC117646597</name>
</gene>
<dbReference type="OrthoDB" id="273452at2759"/>
<dbReference type="InterPro" id="IPR029058">
    <property type="entry name" value="AB_hydrolase_fold"/>
</dbReference>
<proteinExistence type="inferred from homology"/>
<feature type="compositionally biased region" description="Pro residues" evidence="3">
    <location>
        <begin position="1034"/>
        <end position="1052"/>
    </location>
</feature>
<keyword evidence="2" id="KW-0175">Coiled coil</keyword>
<evidence type="ECO:0000313" key="5">
    <source>
        <dbReference type="Proteomes" id="UP000515158"/>
    </source>
</evidence>
<feature type="region of interest" description="Disordered" evidence="3">
    <location>
        <begin position="1068"/>
        <end position="1112"/>
    </location>
</feature>
<dbReference type="KEGG" id="tpal:117646597"/>
<feature type="region of interest" description="Disordered" evidence="3">
    <location>
        <begin position="1027"/>
        <end position="1055"/>
    </location>
</feature>
<organism evidence="6">
    <name type="scientific">Thrips palmi</name>
    <name type="common">Melon thrips</name>
    <dbReference type="NCBI Taxonomy" id="161013"/>
    <lineage>
        <taxon>Eukaryota</taxon>
        <taxon>Metazoa</taxon>
        <taxon>Ecdysozoa</taxon>
        <taxon>Arthropoda</taxon>
        <taxon>Hexapoda</taxon>
        <taxon>Insecta</taxon>
        <taxon>Pterygota</taxon>
        <taxon>Neoptera</taxon>
        <taxon>Paraneoptera</taxon>
        <taxon>Thysanoptera</taxon>
        <taxon>Terebrantia</taxon>
        <taxon>Thripoidea</taxon>
        <taxon>Thripidae</taxon>
        <taxon>Thrips</taxon>
    </lineage>
</organism>
<reference evidence="6" key="1">
    <citation type="submission" date="2025-08" db="UniProtKB">
        <authorList>
            <consortium name="RefSeq"/>
        </authorList>
    </citation>
    <scope>IDENTIFICATION</scope>
    <source>
        <tissue evidence="6">Total insect</tissue>
    </source>
</reference>
<sequence>MTELQALVEFSVELYKFYNVDLFQRGYYQVRCTLRTSPKLPVRVDVSLPPRKSGREPRSPRERVEIIFPACTVDGTAVSKTFHILYRNDEVVLDDVMLFRAFILVDSHKIEETLERADFTLVVELWFTDEPFGPDQQRCIESVCARTLRLHFPPTRGLHDHVPLLFDYSHLAAVTITVHAALVALHQPHVKRSILHYVQSCNPRSTKPWLGASQRLSLRHNSKNEPAFFGNLSSSGGATKCASGGSNSSRLAHARHVHQEVCSLLLAAYEALQTRLNKYMKLLPKWQQSPVQSKDCLQRFNTLSDFAKGCHRQLASTLKEGAEHQGGLGHGHGATPYKEYREHRGVDVEEEFAALANKDIAQLCAENILLWQKFLDAFTLKEPIHQHLSKVHHQLRVRRFAEAFFVLDNPRHSAAGCYDANYQNYLTVSEMARRSRYLATLPPLPIQCVETDGDIATLPIIFEDQYQEVDEFARRRSAAGLGLGGRDDSKQASRASLPIAALGNVGNHEDCSCGISAILESRAKLQQQQQLLLRPASASTTCTLTSNSTLSTDLTGVGEQELQAGDVIKATLTLQPQRHRHRKGKHDAQGPSDHTATLPVRGASANARSARHSKSLDQLRSLQAPPGAGHKAANGVAANGQPVPRTDGWVSSGGPSDAELLSRSSECMAVLGMGITLDSAMPPPPRRFRAQPGAPDQDGAASSTESNSDSPPHAAALAARHGHGHTTYRRLETSASVPYDLSGQNGVVVDGVVVPPLPDLDALGLGSSRSTVSLPSVLGVDLALGLDEVAAALGFPVDDGRPRPPRRAASCESMPNLTELGLGASAAMLLPPSEPTSPTSPALVAAIPVVDRSPPTSSSVSLSVNGEVPGGGDGDVTSEQSGWVSHSSRRSSRDASSGQLSPDTDREQVNTIVRVGRGAGRVGVAATVGAAARGVDAARRGDAGAGAGEVSGELLRARLKELVQVQVARVAPGPVQGPLPLLPLPDVAPERAGRAVPDLVAKNVPDQFQFPFPDLVSSSSPLLPPVWFANPSSEDPPTPAPGSVSPPSPAPCSAPIATAEPAFEEVQLPPPSMFCDDPPPPELFRDDPPTSSSPIPNLVDFPPPSPPPSAAMLAKRPSLPAVLAKMSPSRSSPALAVEVTSPVHNGMAVHSAATSGTPPRSHSQRVSPSMGVRAKLTASASGSLSVDHGSSPASSASSSLLLRRLSPRPAVRQTAKAAPPGARPVPAKRHKFPPPLCLDGSADTLGGLGDGYHTLPTAARDKTGTCIDKRPWRRPVPITSGLDPPSPTSANNNNHHHQHTPATRHKAKVKREVESNNYKFHKLSSQSTSSSASNSSSSSSSGASRKTEVTMLAVESAAVQAQAEAEDMQDDNQQLILAGSDYEAIVSFAKAKEEFKRQINFSGMIYSDFATLASTLPYFYVSDACRMYSPSGLHLVVCVHGLSGNSYDLRLVKAFLELGLPGSNLEFIMSERNSCDTQTDFDTMGDRLVTEILYYVETVGLNPARISFVGHSLGNVIIRAALAKPRMKPLLGRLHTFLSLVGPHLGTLYNSSGLVNMGVWLLSRLKGSDSIVQLSCRDAPDLRQTFMYKLSQVSNLHLFKNVLLCGSSQDRYVPLHSARIELCKAAVKDTSAQGTAYREMLQNILHPIINNPDVTFVRYDVHHSFSAHTADALIGRAAHIAVLDSEKFLEKFLMVVGLKYFR</sequence>
<feature type="compositionally biased region" description="Low complexity" evidence="3">
    <location>
        <begin position="1324"/>
        <end position="1344"/>
    </location>
</feature>
<dbReference type="InterPro" id="IPR044294">
    <property type="entry name" value="Lipase-like"/>
</dbReference>
<feature type="region of interest" description="Disordered" evidence="3">
    <location>
        <begin position="1264"/>
        <end position="1347"/>
    </location>
</feature>
<dbReference type="Pfam" id="PF12394">
    <property type="entry name" value="DUF3657"/>
    <property type="match status" value="1"/>
</dbReference>
<evidence type="ECO:0000313" key="6">
    <source>
        <dbReference type="RefSeq" id="XP_034243579.1"/>
    </source>
</evidence>
<dbReference type="InterPro" id="IPR007751">
    <property type="entry name" value="DUF676_lipase-like"/>
</dbReference>
<feature type="compositionally biased region" description="Basic residues" evidence="3">
    <location>
        <begin position="1294"/>
        <end position="1309"/>
    </location>
</feature>
<accession>A0A6P8ZP68</accession>
<name>A0A6P8ZP68_THRPL</name>
<dbReference type="GeneID" id="117646597"/>
<protein>
    <submittedName>
        <fullName evidence="6">Protein FAM135A</fullName>
    </submittedName>
</protein>
<dbReference type="FunCoup" id="A0A6P8ZP68">
    <property type="interactions" value="140"/>
</dbReference>
<dbReference type="PANTHER" id="PTHR12482">
    <property type="entry name" value="LIPASE ROG1-RELATED-RELATED"/>
    <property type="match status" value="1"/>
</dbReference>
<feature type="coiled-coil region" evidence="2">
    <location>
        <begin position="1351"/>
        <end position="1378"/>
    </location>
</feature>
<dbReference type="Pfam" id="PF05057">
    <property type="entry name" value="DUF676"/>
    <property type="match status" value="1"/>
</dbReference>
<feature type="compositionally biased region" description="Low complexity" evidence="3">
    <location>
        <begin position="1190"/>
        <end position="1210"/>
    </location>
</feature>
<feature type="region of interest" description="Disordered" evidence="3">
    <location>
        <begin position="676"/>
        <end position="726"/>
    </location>
</feature>
<evidence type="ECO:0000256" key="1">
    <source>
        <dbReference type="ARBA" id="ARBA00007949"/>
    </source>
</evidence>
<dbReference type="Proteomes" id="UP000515158">
    <property type="component" value="Unplaced"/>
</dbReference>
<feature type="compositionally biased region" description="Low complexity" evidence="3">
    <location>
        <begin position="852"/>
        <end position="864"/>
    </location>
</feature>